<sequence>MCLMCCCSRSLTDHAVVFSFVLVSCFSAHSFYVYLFPSLLEALGSTFLVPFLSMNGEDIATFNSTLPVHLKNMRSVSTWGWVLFIISIVLLVITAWAYIMAVITPPGRVPSVFKQRAPRSATIALSTFYEKLPYKRHSHDTAKEMAKKKLVTFAANPNDSVSSAGPQDQFYFNANANSYTSAQNSYLHFCPMCATYKPPRAHHCSRCNFCVLKYDHHCPWLGQCVGFFNYKNYLLVLLYAWLLTSWVLLLLSVAMAVFAFDPVKGLVASKLDGSPISRAAATGLGVGKNLWEELNVGPPFAGVFVCYAQCALFFFMTTYLLRRHWVYARRNMTTIDVVVHEHEQKTKHMAAKSSKNESVESEEDTSFHFDNRKNYGVGDLDSFMQRNIYDLGVKRNLLQVFGDAKLCLPAWADEDRNADGEAPHLCHYQDLMEGGEFQHPNFLVRWFWRLLPIPAYHGQKIWPQHATGSDFCRYGATDSTGEGLDDSILLRMGVCEEHLLGLRYPTKTSIDP</sequence>
<keyword evidence="10" id="KW-1185">Reference proteome</keyword>
<evidence type="ECO:0000256" key="2">
    <source>
        <dbReference type="ARBA" id="ARBA00022679"/>
    </source>
</evidence>
<keyword evidence="4 7" id="KW-1133">Transmembrane helix</keyword>
<dbReference type="GO" id="GO:0006612">
    <property type="term" value="P:protein targeting to membrane"/>
    <property type="evidence" value="ECO:0007669"/>
    <property type="project" value="TreeGrafter"/>
</dbReference>
<comment type="subcellular location">
    <subcellularLocation>
        <location evidence="1">Membrane</location>
        <topology evidence="1">Multi-pass membrane protein</topology>
    </subcellularLocation>
</comment>
<dbReference type="OrthoDB" id="331948at2759"/>
<dbReference type="GO" id="GO:0005794">
    <property type="term" value="C:Golgi apparatus"/>
    <property type="evidence" value="ECO:0007669"/>
    <property type="project" value="TreeGrafter"/>
</dbReference>
<dbReference type="Proteomes" id="UP000015354">
    <property type="component" value="Unassembled WGS sequence"/>
</dbReference>
<dbReference type="GO" id="GO:0016020">
    <property type="term" value="C:membrane"/>
    <property type="evidence" value="ECO:0007669"/>
    <property type="project" value="UniProtKB-SubCell"/>
</dbReference>
<dbReference type="GO" id="GO:0019706">
    <property type="term" value="F:protein-cysteine S-palmitoyltransferase activity"/>
    <property type="evidence" value="ECO:0007669"/>
    <property type="project" value="UniProtKB-EC"/>
</dbReference>
<feature type="transmembrane region" description="Helical" evidence="7">
    <location>
        <begin position="79"/>
        <end position="99"/>
    </location>
</feature>
<evidence type="ECO:0000256" key="5">
    <source>
        <dbReference type="ARBA" id="ARBA00023136"/>
    </source>
</evidence>
<evidence type="ECO:0000313" key="9">
    <source>
        <dbReference type="EMBL" id="EPY27597.1"/>
    </source>
</evidence>
<dbReference type="GO" id="GO:0005783">
    <property type="term" value="C:endoplasmic reticulum"/>
    <property type="evidence" value="ECO:0007669"/>
    <property type="project" value="TreeGrafter"/>
</dbReference>
<evidence type="ECO:0000256" key="3">
    <source>
        <dbReference type="ARBA" id="ARBA00022692"/>
    </source>
</evidence>
<comment type="caution">
    <text evidence="9">The sequence shown here is derived from an EMBL/GenBank/DDBJ whole genome shotgun (WGS) entry which is preliminary data.</text>
</comment>
<reference evidence="9 10" key="1">
    <citation type="journal article" date="2013" name="PLoS ONE">
        <title>Predicting the Proteins of Angomonas deanei, Strigomonas culicis and Their Respective Endosymbionts Reveals New Aspects of the Trypanosomatidae Family.</title>
        <authorList>
            <person name="Motta M.C."/>
            <person name="Martins A.C."/>
            <person name="de Souza S.S."/>
            <person name="Catta-Preta C.M."/>
            <person name="Silva R."/>
            <person name="Klein C.C."/>
            <person name="de Almeida L.G."/>
            <person name="de Lima Cunha O."/>
            <person name="Ciapina L.P."/>
            <person name="Brocchi M."/>
            <person name="Colabardini A.C."/>
            <person name="de Araujo Lima B."/>
            <person name="Machado C.R."/>
            <person name="de Almeida Soares C.M."/>
            <person name="Probst C.M."/>
            <person name="de Menezes C.B."/>
            <person name="Thompson C.E."/>
            <person name="Bartholomeu D.C."/>
            <person name="Gradia D.F."/>
            <person name="Pavoni D.P."/>
            <person name="Grisard E.C."/>
            <person name="Fantinatti-Garboggini F."/>
            <person name="Marchini F.K."/>
            <person name="Rodrigues-Luiz G.F."/>
            <person name="Wagner G."/>
            <person name="Goldman G.H."/>
            <person name="Fietto J.L."/>
            <person name="Elias M.C."/>
            <person name="Goldman M.H."/>
            <person name="Sagot M.F."/>
            <person name="Pereira M."/>
            <person name="Stoco P.H."/>
            <person name="de Mendonca-Neto R.P."/>
            <person name="Teixeira S.M."/>
            <person name="Maciel T.E."/>
            <person name="de Oliveira Mendes T.A."/>
            <person name="Urmenyi T.P."/>
            <person name="de Souza W."/>
            <person name="Schenkman S."/>
            <person name="de Vasconcelos A.T."/>
        </authorList>
    </citation>
    <scope>NUCLEOTIDE SEQUENCE [LARGE SCALE GENOMIC DNA]</scope>
</reference>
<evidence type="ECO:0000313" key="10">
    <source>
        <dbReference type="Proteomes" id="UP000015354"/>
    </source>
</evidence>
<dbReference type="InterPro" id="IPR001594">
    <property type="entry name" value="Palmitoyltrfase_DHHC"/>
</dbReference>
<dbReference type="AlphaFoldDB" id="S9UA38"/>
<dbReference type="PANTHER" id="PTHR22883">
    <property type="entry name" value="ZINC FINGER DHHC DOMAIN CONTAINING PROTEIN"/>
    <property type="match status" value="1"/>
</dbReference>
<comment type="catalytic activity">
    <reaction evidence="7">
        <text>L-cysteinyl-[protein] + hexadecanoyl-CoA = S-hexadecanoyl-L-cysteinyl-[protein] + CoA</text>
        <dbReference type="Rhea" id="RHEA:36683"/>
        <dbReference type="Rhea" id="RHEA-COMP:10131"/>
        <dbReference type="Rhea" id="RHEA-COMP:11032"/>
        <dbReference type="ChEBI" id="CHEBI:29950"/>
        <dbReference type="ChEBI" id="CHEBI:57287"/>
        <dbReference type="ChEBI" id="CHEBI:57379"/>
        <dbReference type="ChEBI" id="CHEBI:74151"/>
        <dbReference type="EC" id="2.3.1.225"/>
    </reaction>
</comment>
<keyword evidence="5 7" id="KW-0472">Membrane</keyword>
<evidence type="ECO:0000256" key="1">
    <source>
        <dbReference type="ARBA" id="ARBA00004141"/>
    </source>
</evidence>
<comment type="similarity">
    <text evidence="7">Belongs to the DHHC palmitoyltransferase family.</text>
</comment>
<proteinExistence type="inferred from homology"/>
<feature type="transmembrane region" description="Helical" evidence="7">
    <location>
        <begin position="300"/>
        <end position="321"/>
    </location>
</feature>
<dbReference type="EMBL" id="ATMH01005671">
    <property type="protein sequence ID" value="EPY27597.1"/>
    <property type="molecule type" value="Genomic_DNA"/>
</dbReference>
<keyword evidence="3 7" id="KW-0812">Transmembrane</keyword>
<dbReference type="PROSITE" id="PS50216">
    <property type="entry name" value="DHHC"/>
    <property type="match status" value="1"/>
</dbReference>
<protein>
    <recommendedName>
        <fullName evidence="7">Palmitoyltransferase</fullName>
        <ecNumber evidence="7">2.3.1.225</ecNumber>
    </recommendedName>
</protein>
<dbReference type="PANTHER" id="PTHR22883:SF147">
    <property type="entry name" value="PALMITOYLTRANSFERASE"/>
    <property type="match status" value="1"/>
</dbReference>
<keyword evidence="6 7" id="KW-0012">Acyltransferase</keyword>
<keyword evidence="2 7" id="KW-0808">Transferase</keyword>
<name>S9UA38_9TRYP</name>
<feature type="transmembrane region" description="Helical" evidence="7">
    <location>
        <begin position="236"/>
        <end position="260"/>
    </location>
</feature>
<gene>
    <name evidence="9" type="ORF">STCU_05671</name>
</gene>
<accession>S9UA38</accession>
<dbReference type="InterPro" id="IPR039859">
    <property type="entry name" value="PFA4/ZDH16/20/ERF2-like"/>
</dbReference>
<organism evidence="9 10">
    <name type="scientific">Strigomonas culicis</name>
    <dbReference type="NCBI Taxonomy" id="28005"/>
    <lineage>
        <taxon>Eukaryota</taxon>
        <taxon>Discoba</taxon>
        <taxon>Euglenozoa</taxon>
        <taxon>Kinetoplastea</taxon>
        <taxon>Metakinetoplastina</taxon>
        <taxon>Trypanosomatida</taxon>
        <taxon>Trypanosomatidae</taxon>
        <taxon>Strigomonadinae</taxon>
        <taxon>Strigomonas</taxon>
    </lineage>
</organism>
<evidence type="ECO:0000256" key="4">
    <source>
        <dbReference type="ARBA" id="ARBA00022989"/>
    </source>
</evidence>
<evidence type="ECO:0000256" key="6">
    <source>
        <dbReference type="ARBA" id="ARBA00023315"/>
    </source>
</evidence>
<dbReference type="Pfam" id="PF01529">
    <property type="entry name" value="DHHC"/>
    <property type="match status" value="1"/>
</dbReference>
<comment type="domain">
    <text evidence="7">The DHHC domain is required for palmitoyltransferase activity.</text>
</comment>
<dbReference type="EC" id="2.3.1.225" evidence="7"/>
<feature type="domain" description="Palmitoyltransferase DHHC" evidence="8">
    <location>
        <begin position="185"/>
        <end position="337"/>
    </location>
</feature>
<evidence type="ECO:0000256" key="7">
    <source>
        <dbReference type="RuleBase" id="RU079119"/>
    </source>
</evidence>
<evidence type="ECO:0000259" key="8">
    <source>
        <dbReference type="Pfam" id="PF01529"/>
    </source>
</evidence>
<feature type="transmembrane region" description="Helical" evidence="7">
    <location>
        <begin position="15"/>
        <end position="35"/>
    </location>
</feature>